<keyword evidence="5 9" id="KW-1133">Transmembrane helix</keyword>
<evidence type="ECO:0008006" key="12">
    <source>
        <dbReference type="Google" id="ProtNLM"/>
    </source>
</evidence>
<keyword evidence="4 9" id="KW-0812">Transmembrane</keyword>
<dbReference type="EMBL" id="BMHT01000002">
    <property type="protein sequence ID" value="GGF04817.1"/>
    <property type="molecule type" value="Genomic_DNA"/>
</dbReference>
<evidence type="ECO:0000256" key="4">
    <source>
        <dbReference type="ARBA" id="ARBA00022692"/>
    </source>
</evidence>
<evidence type="ECO:0000313" key="11">
    <source>
        <dbReference type="Proteomes" id="UP000632273"/>
    </source>
</evidence>
<keyword evidence="2" id="KW-0813">Transport</keyword>
<comment type="caution">
    <text evidence="10">The sequence shown here is derived from an EMBL/GenBank/DDBJ whole genome shotgun (WGS) entry which is preliminary data.</text>
</comment>
<feature type="transmembrane region" description="Helical" evidence="9">
    <location>
        <begin position="44"/>
        <end position="62"/>
    </location>
</feature>
<proteinExistence type="inferred from homology"/>
<evidence type="ECO:0000256" key="3">
    <source>
        <dbReference type="ARBA" id="ARBA00022475"/>
    </source>
</evidence>
<keyword evidence="7 9" id="KW-0472">Membrane</keyword>
<protein>
    <recommendedName>
        <fullName evidence="12">Bestrophin</fullName>
    </recommendedName>
</protein>
<evidence type="ECO:0000256" key="5">
    <source>
        <dbReference type="ARBA" id="ARBA00022989"/>
    </source>
</evidence>
<evidence type="ECO:0000256" key="7">
    <source>
        <dbReference type="ARBA" id="ARBA00023136"/>
    </source>
</evidence>
<evidence type="ECO:0000256" key="8">
    <source>
        <dbReference type="ARBA" id="ARBA00034708"/>
    </source>
</evidence>
<accession>A0ABQ1TWH0</accession>
<dbReference type="PANTHER" id="PTHR33281">
    <property type="entry name" value="UPF0187 PROTEIN YNEE"/>
    <property type="match status" value="1"/>
</dbReference>
<evidence type="ECO:0000256" key="9">
    <source>
        <dbReference type="SAM" id="Phobius"/>
    </source>
</evidence>
<dbReference type="PANTHER" id="PTHR33281:SF19">
    <property type="entry name" value="VOLTAGE-DEPENDENT ANION CHANNEL-FORMING PROTEIN YNEE"/>
    <property type="match status" value="1"/>
</dbReference>
<organism evidence="10 11">
    <name type="scientific">Hymenobacter cavernae</name>
    <dbReference type="NCBI Taxonomy" id="2044852"/>
    <lineage>
        <taxon>Bacteria</taxon>
        <taxon>Pseudomonadati</taxon>
        <taxon>Bacteroidota</taxon>
        <taxon>Cytophagia</taxon>
        <taxon>Cytophagales</taxon>
        <taxon>Hymenobacteraceae</taxon>
        <taxon>Hymenobacter</taxon>
    </lineage>
</organism>
<comment type="similarity">
    <text evidence="8">Belongs to the anion channel-forming bestrophin (TC 1.A.46) family.</text>
</comment>
<keyword evidence="6" id="KW-0406">Ion transport</keyword>
<dbReference type="RefSeq" id="WP_188812677.1">
    <property type="nucleotide sequence ID" value="NZ_BMHT01000002.1"/>
</dbReference>
<evidence type="ECO:0000256" key="1">
    <source>
        <dbReference type="ARBA" id="ARBA00004651"/>
    </source>
</evidence>
<keyword evidence="11" id="KW-1185">Reference proteome</keyword>
<feature type="transmembrane region" description="Helical" evidence="9">
    <location>
        <begin position="20"/>
        <end position="38"/>
    </location>
</feature>
<evidence type="ECO:0000256" key="6">
    <source>
        <dbReference type="ARBA" id="ARBA00023065"/>
    </source>
</evidence>
<dbReference type="Proteomes" id="UP000632273">
    <property type="component" value="Unassembled WGS sequence"/>
</dbReference>
<sequence length="303" mass="34833">MLTDNRLPVRYIFRQIRYDVARVFLFSLCFQLVEYFVGDYLPPIPLQLPTILGSAISLILAFKISQSYDRWWEARKVWGAIVNDSRSFALQVKAFLEEQVLGAEATQAVVRQFVYRQIAWCYSLGQALRGQDALANLGQYLTKDELAYLRGHNNKPFALLALHSQQLKDLRQQQALHAYEHVQLDNTLVRLCDSMGKAERINSTVFPVTYRLFVHFFIYLFLIALSLGLVETVGLVEVPILMLFASTFFLLEKTATYLQDPFRNKPTDTPVTTIARNIEINLRQLLDEKDIPAPVAPEAFYVM</sequence>
<evidence type="ECO:0000313" key="10">
    <source>
        <dbReference type="EMBL" id="GGF04817.1"/>
    </source>
</evidence>
<evidence type="ECO:0000256" key="2">
    <source>
        <dbReference type="ARBA" id="ARBA00022448"/>
    </source>
</evidence>
<feature type="transmembrane region" description="Helical" evidence="9">
    <location>
        <begin position="208"/>
        <end position="227"/>
    </location>
</feature>
<keyword evidence="3" id="KW-1003">Cell membrane</keyword>
<comment type="subcellular location">
    <subcellularLocation>
        <location evidence="1">Cell membrane</location>
        <topology evidence="1">Multi-pass membrane protein</topology>
    </subcellularLocation>
</comment>
<reference evidence="11" key="1">
    <citation type="journal article" date="2019" name="Int. J. Syst. Evol. Microbiol.">
        <title>The Global Catalogue of Microorganisms (GCM) 10K type strain sequencing project: providing services to taxonomists for standard genome sequencing and annotation.</title>
        <authorList>
            <consortium name="The Broad Institute Genomics Platform"/>
            <consortium name="The Broad Institute Genome Sequencing Center for Infectious Disease"/>
            <person name="Wu L."/>
            <person name="Ma J."/>
        </authorList>
    </citation>
    <scope>NUCLEOTIDE SEQUENCE [LARGE SCALE GENOMIC DNA]</scope>
    <source>
        <strain evidence="11">CGMCC 1.15197</strain>
    </source>
</reference>
<gene>
    <name evidence="10" type="ORF">GCM10011383_14950</name>
</gene>
<dbReference type="Pfam" id="PF25539">
    <property type="entry name" value="Bestrophin_2"/>
    <property type="match status" value="1"/>
</dbReference>
<dbReference type="InterPro" id="IPR044669">
    <property type="entry name" value="YneE/VCCN1/2-like"/>
</dbReference>
<name>A0ABQ1TWH0_9BACT</name>